<gene>
    <name evidence="1" type="ORF">ACFQJ6_14065</name>
</gene>
<evidence type="ECO:0000313" key="2">
    <source>
        <dbReference type="Proteomes" id="UP001596407"/>
    </source>
</evidence>
<dbReference type="GeneID" id="79302211"/>
<evidence type="ECO:0000313" key="1">
    <source>
        <dbReference type="EMBL" id="MFC7081060.1"/>
    </source>
</evidence>
<protein>
    <submittedName>
        <fullName evidence="1">Uncharacterized protein</fullName>
    </submittedName>
</protein>
<organism evidence="1 2">
    <name type="scientific">Halorussus caseinilyticus</name>
    <dbReference type="NCBI Taxonomy" id="3034025"/>
    <lineage>
        <taxon>Archaea</taxon>
        <taxon>Methanobacteriati</taxon>
        <taxon>Methanobacteriota</taxon>
        <taxon>Stenosarchaea group</taxon>
        <taxon>Halobacteria</taxon>
        <taxon>Halobacteriales</taxon>
        <taxon>Haladaptataceae</taxon>
        <taxon>Halorussus</taxon>
    </lineage>
</organism>
<dbReference type="RefSeq" id="WP_276281034.1">
    <property type="nucleotide sequence ID" value="NZ_CP119809.1"/>
</dbReference>
<keyword evidence="2" id="KW-1185">Reference proteome</keyword>
<dbReference type="Proteomes" id="UP001596407">
    <property type="component" value="Unassembled WGS sequence"/>
</dbReference>
<reference evidence="1 2" key="1">
    <citation type="journal article" date="2019" name="Int. J. Syst. Evol. Microbiol.">
        <title>The Global Catalogue of Microorganisms (GCM) 10K type strain sequencing project: providing services to taxonomists for standard genome sequencing and annotation.</title>
        <authorList>
            <consortium name="The Broad Institute Genomics Platform"/>
            <consortium name="The Broad Institute Genome Sequencing Center for Infectious Disease"/>
            <person name="Wu L."/>
            <person name="Ma J."/>
        </authorList>
    </citation>
    <scope>NUCLEOTIDE SEQUENCE [LARGE SCALE GENOMIC DNA]</scope>
    <source>
        <strain evidence="1 2">DT72</strain>
    </source>
</reference>
<accession>A0ABD5WQC5</accession>
<name>A0ABD5WQC5_9EURY</name>
<dbReference type="EMBL" id="JBHSZH010000005">
    <property type="protein sequence ID" value="MFC7081060.1"/>
    <property type="molecule type" value="Genomic_DNA"/>
</dbReference>
<dbReference type="AlphaFoldDB" id="A0ABD5WQC5"/>
<comment type="caution">
    <text evidence="1">The sequence shown here is derived from an EMBL/GenBank/DDBJ whole genome shotgun (WGS) entry which is preliminary data.</text>
</comment>
<sequence length="41" mass="4629">MSETETSERITAHFHDGSLELRSKESPDAWIIAEDPVSVEQ</sequence>
<proteinExistence type="predicted"/>